<proteinExistence type="predicted"/>
<evidence type="ECO:0000313" key="2">
    <source>
        <dbReference type="Proteomes" id="UP000821845"/>
    </source>
</evidence>
<evidence type="ECO:0000313" key="1">
    <source>
        <dbReference type="EMBL" id="KAH6921868.1"/>
    </source>
</evidence>
<keyword evidence="2" id="KW-1185">Reference proteome</keyword>
<comment type="caution">
    <text evidence="1">The sequence shown here is derived from an EMBL/GenBank/DDBJ whole genome shotgun (WGS) entry which is preliminary data.</text>
</comment>
<name>A0ACB7RHI2_HYAAI</name>
<dbReference type="Proteomes" id="UP000821845">
    <property type="component" value="Chromosome 9"/>
</dbReference>
<reference evidence="1" key="1">
    <citation type="submission" date="2020-05" db="EMBL/GenBank/DDBJ databases">
        <title>Large-scale comparative analyses of tick genomes elucidate their genetic diversity and vector capacities.</title>
        <authorList>
            <person name="Jia N."/>
            <person name="Wang J."/>
            <person name="Shi W."/>
            <person name="Du L."/>
            <person name="Sun Y."/>
            <person name="Zhan W."/>
            <person name="Jiang J."/>
            <person name="Wang Q."/>
            <person name="Zhang B."/>
            <person name="Ji P."/>
            <person name="Sakyi L.B."/>
            <person name="Cui X."/>
            <person name="Yuan T."/>
            <person name="Jiang B."/>
            <person name="Yang W."/>
            <person name="Lam T.T.-Y."/>
            <person name="Chang Q."/>
            <person name="Ding S."/>
            <person name="Wang X."/>
            <person name="Zhu J."/>
            <person name="Ruan X."/>
            <person name="Zhao L."/>
            <person name="Wei J."/>
            <person name="Que T."/>
            <person name="Du C."/>
            <person name="Cheng J."/>
            <person name="Dai P."/>
            <person name="Han X."/>
            <person name="Huang E."/>
            <person name="Gao Y."/>
            <person name="Liu J."/>
            <person name="Shao H."/>
            <person name="Ye R."/>
            <person name="Li L."/>
            <person name="Wei W."/>
            <person name="Wang X."/>
            <person name="Wang C."/>
            <person name="Yang T."/>
            <person name="Huo Q."/>
            <person name="Li W."/>
            <person name="Guo W."/>
            <person name="Chen H."/>
            <person name="Zhou L."/>
            <person name="Ni X."/>
            <person name="Tian J."/>
            <person name="Zhou Y."/>
            <person name="Sheng Y."/>
            <person name="Liu T."/>
            <person name="Pan Y."/>
            <person name="Xia L."/>
            <person name="Li J."/>
            <person name="Zhao F."/>
            <person name="Cao W."/>
        </authorList>
    </citation>
    <scope>NUCLEOTIDE SEQUENCE</scope>
    <source>
        <strain evidence="1">Hyas-2018</strain>
    </source>
</reference>
<dbReference type="EMBL" id="CM023489">
    <property type="protein sequence ID" value="KAH6921868.1"/>
    <property type="molecule type" value="Genomic_DNA"/>
</dbReference>
<protein>
    <submittedName>
        <fullName evidence="1">Uncharacterized protein</fullName>
    </submittedName>
</protein>
<organism evidence="1 2">
    <name type="scientific">Hyalomma asiaticum</name>
    <name type="common">Tick</name>
    <dbReference type="NCBI Taxonomy" id="266040"/>
    <lineage>
        <taxon>Eukaryota</taxon>
        <taxon>Metazoa</taxon>
        <taxon>Ecdysozoa</taxon>
        <taxon>Arthropoda</taxon>
        <taxon>Chelicerata</taxon>
        <taxon>Arachnida</taxon>
        <taxon>Acari</taxon>
        <taxon>Parasitiformes</taxon>
        <taxon>Ixodida</taxon>
        <taxon>Ixodoidea</taxon>
        <taxon>Ixodidae</taxon>
        <taxon>Hyalomminae</taxon>
        <taxon>Hyalomma</taxon>
    </lineage>
</organism>
<gene>
    <name evidence="1" type="ORF">HPB50_005599</name>
</gene>
<accession>A0ACB7RHI2</accession>
<sequence length="491" mass="54116">MCMLIPKENTNDMCPRNAKGCIDQVESGYCFAKMEHSEESLVDVHRDAVKHGRPDDPNRLGPRVGDMGNCSSSPVQFNATHVNILEGAGFEGASLPVHHPLPATVVPRASEAEQVLNQVGIIHSCDRDGGIITFGTKERAFFSRRSISKILLKSTEKVAAVFKAGDKVCFDAQRNHNPKRQEKWEATMLTTVQRGSCSTVFDDYITAITPAVRSHHIPEMSKKTTATQSKVLGVSEESCVSGRRHFSSQQVKCHAAIENAFEASGPIMAPPSIVSKEPTRNAAEMKEDKKKPPCINGQKNYARGHLTLDQCVGEEFFWRRKLSSSKGRFHAESETMGHVKCYNDGTAALALINIVYCDGKKIEGFYDLPGDDVDVFVDAVEAERDFWIATLVWTGTRPATPQVGRSEDIFSSILSALKNMELQKGDDPTALRRRISTCLRCRSISEYDTLPTFMSNKSAVRTAGWHTSVAQAQELRDHVPAASNNFAASSH</sequence>